<organism evidence="1">
    <name type="scientific">Graphocephala atropunctata</name>
    <dbReference type="NCBI Taxonomy" id="36148"/>
    <lineage>
        <taxon>Eukaryota</taxon>
        <taxon>Metazoa</taxon>
        <taxon>Ecdysozoa</taxon>
        <taxon>Arthropoda</taxon>
        <taxon>Hexapoda</taxon>
        <taxon>Insecta</taxon>
        <taxon>Pterygota</taxon>
        <taxon>Neoptera</taxon>
        <taxon>Paraneoptera</taxon>
        <taxon>Hemiptera</taxon>
        <taxon>Auchenorrhyncha</taxon>
        <taxon>Membracoidea</taxon>
        <taxon>Cicadellidae</taxon>
        <taxon>Cicadellinae</taxon>
        <taxon>Cicadellini</taxon>
        <taxon>Graphocephala</taxon>
    </lineage>
</organism>
<feature type="non-terminal residue" evidence="1">
    <location>
        <position position="1"/>
    </location>
</feature>
<name>A0A1B6LD76_9HEMI</name>
<feature type="non-terminal residue" evidence="1">
    <location>
        <position position="111"/>
    </location>
</feature>
<dbReference type="AlphaFoldDB" id="A0A1B6LD76"/>
<gene>
    <name evidence="1" type="ORF">g.2195</name>
</gene>
<evidence type="ECO:0000313" key="1">
    <source>
        <dbReference type="EMBL" id="JAT21643.1"/>
    </source>
</evidence>
<sequence length="111" mass="12533">QKLRDEVAILADLLFTTLDDLTVIKKSIETITKDLKGFYTGLSSLKFRLAAEQCVDGIEEDMNAYTKILSDKIFLEELNELVRRAKNLIVYGMRESDSVDTVPNSAQDQTT</sequence>
<proteinExistence type="predicted"/>
<reference evidence="1" key="1">
    <citation type="submission" date="2015-11" db="EMBL/GenBank/DDBJ databases">
        <title>De novo transcriptome assembly of four potential Pierce s Disease insect vectors from Arizona vineyards.</title>
        <authorList>
            <person name="Tassone E.E."/>
        </authorList>
    </citation>
    <scope>NUCLEOTIDE SEQUENCE</scope>
</reference>
<dbReference type="EMBL" id="GEBQ01018334">
    <property type="protein sequence ID" value="JAT21643.1"/>
    <property type="molecule type" value="Transcribed_RNA"/>
</dbReference>
<protein>
    <submittedName>
        <fullName evidence="1">Uncharacterized protein</fullName>
    </submittedName>
</protein>
<accession>A0A1B6LD76</accession>